<accession>A0ACB8TKT0</accession>
<organism evidence="1 2">
    <name type="scientific">Artomyces pyxidatus</name>
    <dbReference type="NCBI Taxonomy" id="48021"/>
    <lineage>
        <taxon>Eukaryota</taxon>
        <taxon>Fungi</taxon>
        <taxon>Dikarya</taxon>
        <taxon>Basidiomycota</taxon>
        <taxon>Agaricomycotina</taxon>
        <taxon>Agaricomycetes</taxon>
        <taxon>Russulales</taxon>
        <taxon>Auriscalpiaceae</taxon>
        <taxon>Artomyces</taxon>
    </lineage>
</organism>
<reference evidence="1" key="2">
    <citation type="journal article" date="2022" name="New Phytol.">
        <title>Evolutionary transition to the ectomycorrhizal habit in the genomes of a hyperdiverse lineage of mushroom-forming fungi.</title>
        <authorList>
            <person name="Looney B."/>
            <person name="Miyauchi S."/>
            <person name="Morin E."/>
            <person name="Drula E."/>
            <person name="Courty P.E."/>
            <person name="Kohler A."/>
            <person name="Kuo A."/>
            <person name="LaButti K."/>
            <person name="Pangilinan J."/>
            <person name="Lipzen A."/>
            <person name="Riley R."/>
            <person name="Andreopoulos W."/>
            <person name="He G."/>
            <person name="Johnson J."/>
            <person name="Nolan M."/>
            <person name="Tritt A."/>
            <person name="Barry K.W."/>
            <person name="Grigoriev I.V."/>
            <person name="Nagy L.G."/>
            <person name="Hibbett D."/>
            <person name="Henrissat B."/>
            <person name="Matheny P.B."/>
            <person name="Labbe J."/>
            <person name="Martin F.M."/>
        </authorList>
    </citation>
    <scope>NUCLEOTIDE SEQUENCE</scope>
    <source>
        <strain evidence="1">HHB10654</strain>
    </source>
</reference>
<gene>
    <name evidence="1" type="ORF">BV25DRAFT_90826</name>
</gene>
<sequence>MPTPASVLAFLRRTPTIARLKSRSLISVTGSQAADFLNGLLATSVPRTPLTPFYSAFLHAQGRVMYDVFVHSTLDAKSQTAFLIEYDPTVARSAQVPELLPLLKRHVLRSKVRIRDVTEEHDVWAVWGGEGEGREEPRQWSWASSGVIEPVWDRTKPWPWGTGQGVISDRRAVGMGSRRLVEKGKRPQEASTHEEGSDDDYLLHRIMHGVPEGANDIVPMQAFPMDSNLDIMGGLDFRKGCYTGQELTVRTYHTGVIRKRILPVVIHEPTQTPTSKPHPTTDSFSPGTEVRASLTHAPSEGRTARPRRAGKLLSNTRGVGLALLRLEHVEKGDLKFELELTGGDIRVLLPWWPDWWPTEHLALNNSGTRLLSA</sequence>
<dbReference type="Proteomes" id="UP000814140">
    <property type="component" value="Unassembled WGS sequence"/>
</dbReference>
<evidence type="ECO:0000313" key="1">
    <source>
        <dbReference type="EMBL" id="KAI0069056.1"/>
    </source>
</evidence>
<evidence type="ECO:0000313" key="2">
    <source>
        <dbReference type="Proteomes" id="UP000814140"/>
    </source>
</evidence>
<name>A0ACB8TKT0_9AGAM</name>
<reference evidence="1" key="1">
    <citation type="submission" date="2021-03" db="EMBL/GenBank/DDBJ databases">
        <authorList>
            <consortium name="DOE Joint Genome Institute"/>
            <person name="Ahrendt S."/>
            <person name="Looney B.P."/>
            <person name="Miyauchi S."/>
            <person name="Morin E."/>
            <person name="Drula E."/>
            <person name="Courty P.E."/>
            <person name="Chicoki N."/>
            <person name="Fauchery L."/>
            <person name="Kohler A."/>
            <person name="Kuo A."/>
            <person name="Labutti K."/>
            <person name="Pangilinan J."/>
            <person name="Lipzen A."/>
            <person name="Riley R."/>
            <person name="Andreopoulos W."/>
            <person name="He G."/>
            <person name="Johnson J."/>
            <person name="Barry K.W."/>
            <person name="Grigoriev I.V."/>
            <person name="Nagy L."/>
            <person name="Hibbett D."/>
            <person name="Henrissat B."/>
            <person name="Matheny P.B."/>
            <person name="Labbe J."/>
            <person name="Martin F."/>
        </authorList>
    </citation>
    <scope>NUCLEOTIDE SEQUENCE</scope>
    <source>
        <strain evidence="1">HHB10654</strain>
    </source>
</reference>
<keyword evidence="2" id="KW-1185">Reference proteome</keyword>
<proteinExistence type="predicted"/>
<protein>
    <submittedName>
        <fullName evidence="1">Aminomethyltransferase folate-binding domain-containing protein</fullName>
    </submittedName>
</protein>
<dbReference type="EMBL" id="MU277187">
    <property type="protein sequence ID" value="KAI0069056.1"/>
    <property type="molecule type" value="Genomic_DNA"/>
</dbReference>
<comment type="caution">
    <text evidence="1">The sequence shown here is derived from an EMBL/GenBank/DDBJ whole genome shotgun (WGS) entry which is preliminary data.</text>
</comment>